<name>A0A2P7YUT5_9ASCO</name>
<dbReference type="VEuPathDB" id="FungiDB:C7M61_001533"/>
<accession>A0A2P7YUT5</accession>
<comment type="caution">
    <text evidence="2">The sequence shown here is derived from an EMBL/GenBank/DDBJ whole genome shotgun (WGS) entry which is preliminary data.</text>
</comment>
<gene>
    <name evidence="2" type="ORF">C7M61_001533</name>
</gene>
<feature type="compositionally biased region" description="Basic and acidic residues" evidence="1">
    <location>
        <begin position="20"/>
        <end position="36"/>
    </location>
</feature>
<proteinExistence type="predicted"/>
<evidence type="ECO:0000256" key="1">
    <source>
        <dbReference type="SAM" id="MobiDB-lite"/>
    </source>
</evidence>
<dbReference type="AlphaFoldDB" id="A0A2P7YUT5"/>
<dbReference type="Proteomes" id="UP000241107">
    <property type="component" value="Unassembled WGS sequence"/>
</dbReference>
<reference evidence="2 3" key="1">
    <citation type="submission" date="2018-03" db="EMBL/GenBank/DDBJ databases">
        <title>Candida pseudohaemulonii genome assembly and annotation.</title>
        <authorList>
            <person name="Munoz J.F."/>
            <person name="Gade L.G."/>
            <person name="Chow N.A."/>
            <person name="Litvintseva A.P."/>
            <person name="Loparev V.N."/>
            <person name="Cuomo C.A."/>
        </authorList>
    </citation>
    <scope>NUCLEOTIDE SEQUENCE [LARGE SCALE GENOMIC DNA]</scope>
    <source>
        <strain evidence="2 3">B12108</strain>
    </source>
</reference>
<dbReference type="EMBL" id="PYFQ01000002">
    <property type="protein sequence ID" value="PSK39728.1"/>
    <property type="molecule type" value="Genomic_DNA"/>
</dbReference>
<organism evidence="2 3">
    <name type="scientific">Candidozyma pseudohaemuli</name>
    <dbReference type="NCBI Taxonomy" id="418784"/>
    <lineage>
        <taxon>Eukaryota</taxon>
        <taxon>Fungi</taxon>
        <taxon>Dikarya</taxon>
        <taxon>Ascomycota</taxon>
        <taxon>Saccharomycotina</taxon>
        <taxon>Pichiomycetes</taxon>
        <taxon>Metschnikowiaceae</taxon>
        <taxon>Candidozyma</taxon>
    </lineage>
</organism>
<dbReference type="GeneID" id="36564923"/>
<evidence type="ECO:0000313" key="2">
    <source>
        <dbReference type="EMBL" id="PSK39728.1"/>
    </source>
</evidence>
<protein>
    <submittedName>
        <fullName evidence="2">Uncharacterized protein</fullName>
    </submittedName>
</protein>
<feature type="compositionally biased region" description="Acidic residues" evidence="1">
    <location>
        <begin position="10"/>
        <end position="19"/>
    </location>
</feature>
<dbReference type="OrthoDB" id="10531752at2759"/>
<keyword evidence="3" id="KW-1185">Reference proteome</keyword>
<sequence>MKRRSQSEESSAESDDESGSELKEKRPTLRDVRKPIPNDQPLPAKTKKGFSRVFSRYKLHVGEQLLNSEPVVKNDLILIGRYAIFVNNRKVKLLNSSLLHNFGILRNRASLESIFSNQLFDGPIRIQGVGPTVNWNAVPYNTITVDKIRSLCALHQMDIEEFSKMKGCEPFQKVSSGDVPMIFKRGQIVTSDFQDLIGIVIEDTVFDSPVIDVQGIDSGDIKQFKIGDFRQIGPGDVSVNDETLQSFLTWLMLSDLFTQFVGTSFTHLVLEDGFFRLIFRDSEKRSLAC</sequence>
<evidence type="ECO:0000313" key="3">
    <source>
        <dbReference type="Proteomes" id="UP000241107"/>
    </source>
</evidence>
<feature type="region of interest" description="Disordered" evidence="1">
    <location>
        <begin position="1"/>
        <end position="46"/>
    </location>
</feature>
<dbReference type="RefSeq" id="XP_024714818.1">
    <property type="nucleotide sequence ID" value="XM_024856938.1"/>
</dbReference>